<dbReference type="PROSITE" id="PS51257">
    <property type="entry name" value="PROKAR_LIPOPROTEIN"/>
    <property type="match status" value="1"/>
</dbReference>
<organism evidence="2">
    <name type="scientific">Cupriavidus necator</name>
    <name type="common">Alcaligenes eutrophus</name>
    <name type="synonym">Ralstonia eutropha</name>
    <dbReference type="NCBI Taxonomy" id="106590"/>
    <lineage>
        <taxon>Bacteria</taxon>
        <taxon>Pseudomonadati</taxon>
        <taxon>Pseudomonadota</taxon>
        <taxon>Betaproteobacteria</taxon>
        <taxon>Burkholderiales</taxon>
        <taxon>Burkholderiaceae</taxon>
        <taxon>Cupriavidus</taxon>
    </lineage>
</organism>
<evidence type="ECO:0000313" key="2">
    <source>
        <dbReference type="EMBL" id="SCV00276.1"/>
    </source>
</evidence>
<reference evidence="2" key="1">
    <citation type="submission" date="2016-09" db="EMBL/GenBank/DDBJ databases">
        <authorList>
            <person name="Capua I."/>
            <person name="De Benedictis P."/>
            <person name="Joannis T."/>
            <person name="Lombin L.H."/>
            <person name="Cattoli G."/>
        </authorList>
    </citation>
    <scope>NUCLEOTIDE SEQUENCE</scope>
    <source>
        <strain evidence="2">B9</strain>
    </source>
</reference>
<keyword evidence="1" id="KW-0732">Signal</keyword>
<name>A0A1K0IRI7_CUPNE</name>
<proteinExistence type="predicted"/>
<sequence>MKIKLLISAIAAAALTACGGGSSDTQSAAPSTPSTPGTPATTIAGTAAVGAALPNATVQAKCANGSGTATTAADGTFTISIPDATRPCVLSVVTPDGTTLHSIVEAGTGTTAAANITPLTELITASIAGGSTQDFFNSFDAQAQAKLTTDGVSTAVESVKLILAGTVDLAGVDPLKGTLVAAHGDTPGNALDQKLDTLGAALEASQTSLAELSTAVASNSGSAAGVQTILQPASATCATFRSGKYQKVGLTTNNVQRFTIDAVKLTQTNDTTGAVEQFQAYDTQACRFGSTDARLLVSKSGIGLERRNGPSSLVIPEQTIPLSEITGDWVAMGFERPDGGGTLEPGLIKFTVDSTGKFASGADCGLSACSSWPAEDLPVVSVNTDGGFNVTDSSGTARAFAFKGVDGSVAVVIVHQGGFMIAKRPTPRALPAVGAVNAYWDAVININGGTDISEYSNTVTSVDTAANTYTRERNDGRVDLWHNNVPSDGLRYRPAAQNAAEVIGMNVASTGLTVLISVNPVNKFYGISVDRP</sequence>
<feature type="signal peptide" evidence="1">
    <location>
        <begin position="1"/>
        <end position="28"/>
    </location>
</feature>
<dbReference type="AlphaFoldDB" id="A0A1K0IRI7"/>
<dbReference type="InterPro" id="IPR008969">
    <property type="entry name" value="CarboxyPept-like_regulatory"/>
</dbReference>
<dbReference type="EMBL" id="FMSH01000518">
    <property type="protein sequence ID" value="SCV00276.1"/>
    <property type="molecule type" value="Genomic_DNA"/>
</dbReference>
<feature type="chain" id="PRO_5012724218" description="Lipoprotein" evidence="1">
    <location>
        <begin position="29"/>
        <end position="532"/>
    </location>
</feature>
<protein>
    <recommendedName>
        <fullName evidence="3">Lipoprotein</fullName>
    </recommendedName>
</protein>
<gene>
    <name evidence="2" type="ORF">CNECB9_70016</name>
</gene>
<evidence type="ECO:0008006" key="3">
    <source>
        <dbReference type="Google" id="ProtNLM"/>
    </source>
</evidence>
<evidence type="ECO:0000256" key="1">
    <source>
        <dbReference type="SAM" id="SignalP"/>
    </source>
</evidence>
<dbReference type="SUPFAM" id="SSF49464">
    <property type="entry name" value="Carboxypeptidase regulatory domain-like"/>
    <property type="match status" value="1"/>
</dbReference>
<accession>A0A1K0IRI7</accession>
<dbReference type="RefSeq" id="WP_340530567.1">
    <property type="nucleotide sequence ID" value="NZ_FMSH01000518.1"/>
</dbReference>